<feature type="transmembrane region" description="Helical" evidence="2">
    <location>
        <begin position="25"/>
        <end position="45"/>
    </location>
</feature>
<feature type="compositionally biased region" description="Acidic residues" evidence="1">
    <location>
        <begin position="118"/>
        <end position="127"/>
    </location>
</feature>
<organism evidence="3 4">
    <name type="scientific">Coleophoma crateriformis</name>
    <dbReference type="NCBI Taxonomy" id="565419"/>
    <lineage>
        <taxon>Eukaryota</taxon>
        <taxon>Fungi</taxon>
        <taxon>Dikarya</taxon>
        <taxon>Ascomycota</taxon>
        <taxon>Pezizomycotina</taxon>
        <taxon>Leotiomycetes</taxon>
        <taxon>Helotiales</taxon>
        <taxon>Dermateaceae</taxon>
        <taxon>Coleophoma</taxon>
    </lineage>
</organism>
<feature type="compositionally biased region" description="Basic residues" evidence="1">
    <location>
        <begin position="94"/>
        <end position="108"/>
    </location>
</feature>
<proteinExistence type="predicted"/>
<keyword evidence="2" id="KW-0812">Transmembrane</keyword>
<evidence type="ECO:0000313" key="3">
    <source>
        <dbReference type="EMBL" id="RDW87829.1"/>
    </source>
</evidence>
<feature type="compositionally biased region" description="Basic and acidic residues" evidence="1">
    <location>
        <begin position="196"/>
        <end position="207"/>
    </location>
</feature>
<reference evidence="3 4" key="1">
    <citation type="journal article" date="2018" name="IMA Fungus">
        <title>IMA Genome-F 9: Draft genome sequence of Annulohypoxylon stygium, Aspergillus mulundensis, Berkeleyomyces basicola (syn. Thielaviopsis basicola), Ceratocystis smalleyi, two Cercospora beticola strains, Coleophoma cylindrospora, Fusarium fracticaudum, Phialophora cf. hyalina, and Morchella septimelata.</title>
        <authorList>
            <person name="Wingfield B.D."/>
            <person name="Bills G.F."/>
            <person name="Dong Y."/>
            <person name="Huang W."/>
            <person name="Nel W.J."/>
            <person name="Swalarsk-Parry B.S."/>
            <person name="Vaghefi N."/>
            <person name="Wilken P.M."/>
            <person name="An Z."/>
            <person name="de Beer Z.W."/>
            <person name="De Vos L."/>
            <person name="Chen L."/>
            <person name="Duong T.A."/>
            <person name="Gao Y."/>
            <person name="Hammerbacher A."/>
            <person name="Kikkert J.R."/>
            <person name="Li Y."/>
            <person name="Li H."/>
            <person name="Li K."/>
            <person name="Li Q."/>
            <person name="Liu X."/>
            <person name="Ma X."/>
            <person name="Naidoo K."/>
            <person name="Pethybridge S.J."/>
            <person name="Sun J."/>
            <person name="Steenkamp E.T."/>
            <person name="van der Nest M.A."/>
            <person name="van Wyk S."/>
            <person name="Wingfield M.J."/>
            <person name="Xiong C."/>
            <person name="Yue Q."/>
            <person name="Zhang X."/>
        </authorList>
    </citation>
    <scope>NUCLEOTIDE SEQUENCE [LARGE SCALE GENOMIC DNA]</scope>
    <source>
        <strain evidence="3 4">BP5796</strain>
    </source>
</reference>
<keyword evidence="2" id="KW-1133">Transmembrane helix</keyword>
<evidence type="ECO:0000256" key="1">
    <source>
        <dbReference type="SAM" id="MobiDB-lite"/>
    </source>
</evidence>
<keyword evidence="4" id="KW-1185">Reference proteome</keyword>
<dbReference type="PANTHER" id="PTHR35587:SF3">
    <property type="entry name" value="EXPRESSED PROTEIN"/>
    <property type="match status" value="1"/>
</dbReference>
<sequence length="258" mass="28787">MPNVSMATLVEDCPREIVSTQRSCYSILALAFVFLSVSILIQVPAAQRKARNELQALKKKYLPSQFFSTSEPRQKFVTSGHVSDHSETGSTRSKGGRKNRRGGRKGKGGRIPPLGETREEEEEEEQDLPPADEIREELYGPEDSLSTSETFINPDDHPHRDLPTHERTPSAFETGIRNFNIKKATGSDARPFGLTVEREGDREERQGKAAPEAASEGPKEGTTKDERKPIAIRLDLNLEIEIFLKAKIKGDVTITFLE</sequence>
<feature type="compositionally biased region" description="Basic and acidic residues" evidence="1">
    <location>
        <begin position="217"/>
        <end position="227"/>
    </location>
</feature>
<dbReference type="Proteomes" id="UP000256328">
    <property type="component" value="Unassembled WGS sequence"/>
</dbReference>
<keyword evidence="2" id="KW-0472">Membrane</keyword>
<accession>A0A3D8SNB5</accession>
<evidence type="ECO:0008006" key="5">
    <source>
        <dbReference type="Google" id="ProtNLM"/>
    </source>
</evidence>
<gene>
    <name evidence="3" type="ORF">BP5796_03523</name>
</gene>
<feature type="compositionally biased region" description="Polar residues" evidence="1">
    <location>
        <begin position="70"/>
        <end position="81"/>
    </location>
</feature>
<comment type="caution">
    <text evidence="3">The sequence shown here is derived from an EMBL/GenBank/DDBJ whole genome shotgun (WGS) entry which is preliminary data.</text>
</comment>
<protein>
    <recommendedName>
        <fullName evidence="5">Transmembrane protein</fullName>
    </recommendedName>
</protein>
<feature type="region of interest" description="Disordered" evidence="1">
    <location>
        <begin position="195"/>
        <end position="227"/>
    </location>
</feature>
<feature type="region of interest" description="Disordered" evidence="1">
    <location>
        <begin position="70"/>
        <end position="168"/>
    </location>
</feature>
<name>A0A3D8SNB5_9HELO</name>
<dbReference type="PANTHER" id="PTHR35587">
    <property type="entry name" value="EXPRESSED PROTEIN"/>
    <property type="match status" value="1"/>
</dbReference>
<dbReference type="EMBL" id="PDLN01000004">
    <property type="protein sequence ID" value="RDW87829.1"/>
    <property type="molecule type" value="Genomic_DNA"/>
</dbReference>
<evidence type="ECO:0000313" key="4">
    <source>
        <dbReference type="Proteomes" id="UP000256328"/>
    </source>
</evidence>
<feature type="compositionally biased region" description="Basic and acidic residues" evidence="1">
    <location>
        <begin position="154"/>
        <end position="168"/>
    </location>
</feature>
<dbReference type="OrthoDB" id="2873061at2759"/>
<evidence type="ECO:0000256" key="2">
    <source>
        <dbReference type="SAM" id="Phobius"/>
    </source>
</evidence>
<dbReference type="AlphaFoldDB" id="A0A3D8SNB5"/>